<proteinExistence type="evidence at transcript level"/>
<feature type="region of interest" description="Disordered" evidence="12">
    <location>
        <begin position="1422"/>
        <end position="1449"/>
    </location>
</feature>
<reference evidence="14" key="1">
    <citation type="journal article" date="2014" name="Gigascience">
        <title>De novo assembly of the common marmoset transcriptome from NextGen mRNA sequences.</title>
        <authorList>
            <person name="Maudhoo M.D."/>
            <person name="Ren D."/>
            <person name="Gradnigo J.S."/>
            <person name="Gibbs R.M."/>
            <person name="Lubker A.C."/>
            <person name="Moriyama E.N."/>
            <person name="French J.A."/>
            <person name="Norgren R.B.Jr."/>
        </authorList>
    </citation>
    <scope>NUCLEOTIDE SEQUENCE</scope>
    <source>
        <tissue evidence="14">Hippocampus</tissue>
    </source>
</reference>
<keyword evidence="6" id="KW-0493">Microtubule</keyword>
<dbReference type="GeneID" id="100399400"/>
<keyword evidence="7" id="KW-0175">Coiled coil</keyword>
<feature type="region of interest" description="Disordered" evidence="12">
    <location>
        <begin position="126"/>
        <end position="150"/>
    </location>
</feature>
<dbReference type="OrthoDB" id="444265at2759"/>
<feature type="compositionally biased region" description="Basic and acidic residues" evidence="12">
    <location>
        <begin position="630"/>
        <end position="641"/>
    </location>
</feature>
<dbReference type="InterPro" id="IPR051176">
    <property type="entry name" value="Cent_Immune-Sig_Mod"/>
</dbReference>
<evidence type="ECO:0000256" key="11">
    <source>
        <dbReference type="ARBA" id="ARBA00070079"/>
    </source>
</evidence>
<dbReference type="Gene3D" id="2.60.200.20">
    <property type="match status" value="1"/>
</dbReference>
<feature type="compositionally biased region" description="Polar residues" evidence="12">
    <location>
        <begin position="733"/>
        <end position="748"/>
    </location>
</feature>
<evidence type="ECO:0000256" key="12">
    <source>
        <dbReference type="SAM" id="MobiDB-lite"/>
    </source>
</evidence>
<dbReference type="PANTHER" id="PTHR15715:SF17">
    <property type="entry name" value="CENTROSOMAL PROTEIN OF 170 KDA"/>
    <property type="match status" value="1"/>
</dbReference>
<feature type="region of interest" description="Disordered" evidence="12">
    <location>
        <begin position="1140"/>
        <end position="1162"/>
    </location>
</feature>
<feature type="compositionally biased region" description="Basic and acidic residues" evidence="12">
    <location>
        <begin position="570"/>
        <end position="600"/>
    </location>
</feature>
<comment type="subunit">
    <text evidence="10">Interacts with CCDC68 and CCDC120; leading to recruitment to centrosomes. Interacts with PLK1. Interacts with NIN. Interacts with FHDC1. Interacts with CCDC61. Interacts with TBK1; efficient complex formation may be dependent on the presence of CCDC61.</text>
</comment>
<feature type="compositionally biased region" description="Polar residues" evidence="12">
    <location>
        <begin position="1430"/>
        <end position="1448"/>
    </location>
</feature>
<feature type="compositionally biased region" description="Basic and acidic residues" evidence="12">
    <location>
        <begin position="552"/>
        <end position="561"/>
    </location>
</feature>
<feature type="domain" description="FHA" evidence="13">
    <location>
        <begin position="23"/>
        <end position="73"/>
    </location>
</feature>
<dbReference type="InterPro" id="IPR008984">
    <property type="entry name" value="SMAD_FHA_dom_sf"/>
</dbReference>
<feature type="compositionally biased region" description="Low complexity" evidence="12">
    <location>
        <begin position="1024"/>
        <end position="1040"/>
    </location>
</feature>
<dbReference type="Pfam" id="PF00498">
    <property type="entry name" value="FHA"/>
    <property type="match status" value="1"/>
</dbReference>
<dbReference type="EMBL" id="GAMS01005356">
    <property type="protein sequence ID" value="JAB17780.1"/>
    <property type="molecule type" value="mRNA"/>
</dbReference>
<dbReference type="PROSITE" id="PS50006">
    <property type="entry name" value="FHA_DOMAIN"/>
    <property type="match status" value="1"/>
</dbReference>
<feature type="compositionally biased region" description="Basic and acidic residues" evidence="12">
    <location>
        <begin position="699"/>
        <end position="718"/>
    </location>
</feature>
<dbReference type="CDD" id="cd22724">
    <property type="entry name" value="FHA_Cep170A"/>
    <property type="match status" value="1"/>
</dbReference>
<dbReference type="InterPro" id="IPR000253">
    <property type="entry name" value="FHA_dom"/>
</dbReference>
<dbReference type="RefSeq" id="XP_008983984.2">
    <property type="nucleotide sequence ID" value="XM_008985736.4"/>
</dbReference>
<evidence type="ECO:0000256" key="9">
    <source>
        <dbReference type="ARBA" id="ARBA00053332"/>
    </source>
</evidence>
<dbReference type="FunFam" id="2.60.200.20:FF:000018">
    <property type="entry name" value="Centrosomal protein of 170 kDa"/>
    <property type="match status" value="1"/>
</dbReference>
<dbReference type="SMART" id="SM00240">
    <property type="entry name" value="FHA"/>
    <property type="match status" value="1"/>
</dbReference>
<evidence type="ECO:0000313" key="14">
    <source>
        <dbReference type="EMBL" id="JAB17780.1"/>
    </source>
</evidence>
<dbReference type="PANTHER" id="PTHR15715">
    <property type="entry name" value="CENTROSOMAL PROTEIN OF 170 KDA"/>
    <property type="match status" value="1"/>
</dbReference>
<dbReference type="GO" id="GO:0005819">
    <property type="term" value="C:spindle"/>
    <property type="evidence" value="ECO:0007669"/>
    <property type="project" value="UniProtKB-SubCell"/>
</dbReference>
<feature type="region of interest" description="Disordered" evidence="12">
    <location>
        <begin position="520"/>
        <end position="748"/>
    </location>
</feature>
<accession>U3E724</accession>
<evidence type="ECO:0000256" key="6">
    <source>
        <dbReference type="ARBA" id="ARBA00022701"/>
    </source>
</evidence>
<comment type="subcellular location">
    <subcellularLocation>
        <location evidence="1">Cytoplasm</location>
        <location evidence="1">Cytoskeleton</location>
        <location evidence="1">Microtubule organizing center</location>
        <location evidence="1">Centrosome</location>
        <location evidence="1">Centriole</location>
    </subcellularLocation>
    <subcellularLocation>
        <location evidence="2">Cytoplasm</location>
        <location evidence="2">Cytoskeleton</location>
        <location evidence="2">Spindle</location>
    </subcellularLocation>
</comment>
<comment type="similarity">
    <text evidence="3">Belongs to the CEP170 family.</text>
</comment>
<evidence type="ECO:0000256" key="5">
    <source>
        <dbReference type="ARBA" id="ARBA00022553"/>
    </source>
</evidence>
<evidence type="ECO:0000256" key="3">
    <source>
        <dbReference type="ARBA" id="ARBA00010436"/>
    </source>
</evidence>
<feature type="region of interest" description="Disordered" evidence="12">
    <location>
        <begin position="1227"/>
        <end position="1247"/>
    </location>
</feature>
<feature type="compositionally biased region" description="Basic and acidic residues" evidence="12">
    <location>
        <begin position="962"/>
        <end position="974"/>
    </location>
</feature>
<evidence type="ECO:0000256" key="1">
    <source>
        <dbReference type="ARBA" id="ARBA00004114"/>
    </source>
</evidence>
<protein>
    <recommendedName>
        <fullName evidence="11">Centrosomal protein of 170 kDa</fullName>
    </recommendedName>
</protein>
<sequence>MSLTSWFLVSSGGTRHRLPREMIFVGRDDCELMLQSRSVDKQHAVINYDASTDEHLVKDLGSLNGTFVNDVRIPEQTYITLKLEDKLRFGYDTNLFTVVQGEMRVPEEALKHEKFTIQLQLSQKSSESELSKSASAKSIDSKVAEAAPEVQHKATEALKSEEKAMDISAMPRGTPLYGQPSWWGDDEVDEKRAFKTNGKPEEKNHDAGTSGCSIDAKQVEEQSAAANEEVLFPFCREPSYFEIPTKEFQQPSQITESTIHEIPTKDTPSSHITGAGHASFTIEFDDSTPGKVTIRDHVTKFTSDQRHKSKKSSPGTQDLLGIQTGMMAPENKVADWLAQNNPPQMVWERTEEDSKSIKSDVPVYLKRLKGNKHDDGTQSDSENAGAHRRCSKRATLEEHLRRHHSEHKKLQKVQSTEKHQDQAVVFGVDDNQDYNRPVITEKHKDLIKDWALSSAAAVMEERKPLAASGFHHSEEGTSSSGSKRWVSQWASLAANHTRHDQEERIMDFSAPLPLENETEISESGMTVRSTGSATSLASQGERRRRTLPQLPNEEKCLESPRAKVITQRSEIGEKQDTELQEKETPTQLYQKDKQDTDRPLSKMNRAVNGETLKTGGDNKTLLHLGSSAPGKEKNETDKEASLVKQTLAKLQQQEQREESQWTPTKLSSKTVSGQTDKCREESFKQESQPPEKISGHSTSKAERMAQSESKRRKAEEILKTQTPKGGDKKESSKSLVRQGSFTIEKPSSNIPIELIPHINKQNTSTPSSLALTSASRIRERSECLDPDSSMDTTLILKDTEAVMAFLEAKLREDNKTDEGPDTPSYNRDNSISPESDVDTASTISLVTGETERKSTQKRKSFTSLYKDRCSTGSPSKDVTKASSSGAREKIEKKTKSRSTDVGSRADGRKFVQSSGRIRQPSVDLTDDDQTSSVPHSAISDIMSSDQETYSCKPHARTPLTSADEHVHSKLEGSKVVKSKTSPVVPGSSSKSTTLPRPRPTRTSLLRRARLGEASDSELADADKASVASEVSTTSSTSKPPTGRRNISRIDLLAQPRRTRLGSLSARSDSEATISRSSASSRTAEAIIRSGARLVPSDKFSPRIRANSISRLSDSKVKSMTSTHGSASVNSRWRRFPTDYASTSEDEFGSNRNSPKHTRLRTSPALKTTRLQSAGSAMPTSSSFKHRIKEQEDYIRDWTAHREEIARISQDLALIAREINDVAGEIDSVTSSGTAPSTTVSTAATTPGSAIDTREEVGDLHGEMHKLVDRVFDESLNFRKIPPLVHSKTPEGNNGRSGDPRPQAAEPPDHLTITRRRTWSRDEVMGDNLLLSSVFQFSKKIRQSIDKTAGKIRILFKDKDRNWDDIESKLRAESEVPIVKTSSMEISSILQELKRVEKQLQAINAMIDPDGTLEALNNMGFPSAILPSPPKQKSSPVNNHGSPGQTPTLCQPEARALHPAAISVSAEFENAESEADFSIHFNRFNPDGEEEDVIVHE</sequence>
<feature type="compositionally biased region" description="Low complexity" evidence="12">
    <location>
        <begin position="975"/>
        <end position="1005"/>
    </location>
</feature>
<feature type="compositionally biased region" description="Basic and acidic residues" evidence="12">
    <location>
        <begin position="809"/>
        <end position="818"/>
    </location>
</feature>
<evidence type="ECO:0000256" key="7">
    <source>
        <dbReference type="ARBA" id="ARBA00023054"/>
    </source>
</evidence>
<feature type="compositionally biased region" description="Basic residues" evidence="12">
    <location>
        <begin position="401"/>
        <end position="411"/>
    </location>
</feature>
<dbReference type="GO" id="GO:0005874">
    <property type="term" value="C:microtubule"/>
    <property type="evidence" value="ECO:0007669"/>
    <property type="project" value="UniProtKB-KW"/>
</dbReference>
<feature type="region of interest" description="Disordered" evidence="12">
    <location>
        <begin position="368"/>
        <end position="419"/>
    </location>
</feature>
<organism evidence="14">
    <name type="scientific">Callithrix jacchus</name>
    <name type="common">White-tufted-ear marmoset</name>
    <name type="synonym">Simia Jacchus</name>
    <dbReference type="NCBI Taxonomy" id="9483"/>
    <lineage>
        <taxon>Eukaryota</taxon>
        <taxon>Metazoa</taxon>
        <taxon>Chordata</taxon>
        <taxon>Craniata</taxon>
        <taxon>Vertebrata</taxon>
        <taxon>Euteleostomi</taxon>
        <taxon>Mammalia</taxon>
        <taxon>Eutheria</taxon>
        <taxon>Euarchontoglires</taxon>
        <taxon>Primates</taxon>
        <taxon>Haplorrhini</taxon>
        <taxon>Platyrrhini</taxon>
        <taxon>Cebidae</taxon>
        <taxon>Callitrichinae</taxon>
        <taxon>Callithrix</taxon>
        <taxon>Callithrix</taxon>
    </lineage>
</organism>
<gene>
    <name evidence="14" type="primary">CEP170</name>
</gene>
<evidence type="ECO:0000256" key="2">
    <source>
        <dbReference type="ARBA" id="ARBA00004186"/>
    </source>
</evidence>
<dbReference type="Pfam" id="PF15308">
    <property type="entry name" value="CEP170_C"/>
    <property type="match status" value="1"/>
</dbReference>
<feature type="region of interest" description="Disordered" evidence="12">
    <location>
        <begin position="1281"/>
        <end position="1311"/>
    </location>
</feature>
<dbReference type="InterPro" id="IPR029300">
    <property type="entry name" value="CEP170_C"/>
</dbReference>
<feature type="compositionally biased region" description="Polar residues" evidence="12">
    <location>
        <begin position="823"/>
        <end position="847"/>
    </location>
</feature>
<dbReference type="GO" id="GO:0005814">
    <property type="term" value="C:centriole"/>
    <property type="evidence" value="ECO:0007669"/>
    <property type="project" value="UniProtKB-SubCell"/>
</dbReference>
<feature type="region of interest" description="Disordered" evidence="12">
    <location>
        <begin position="809"/>
        <end position="1077"/>
    </location>
</feature>
<dbReference type="CTD" id="9859"/>
<evidence type="ECO:0000256" key="4">
    <source>
        <dbReference type="ARBA" id="ARBA00022490"/>
    </source>
</evidence>
<keyword evidence="8" id="KW-0206">Cytoskeleton</keyword>
<keyword evidence="4" id="KW-0963">Cytoplasm</keyword>
<comment type="function">
    <text evidence="9">Plays a role in microtubule organization. Required for centriole subdistal appendage assembly.</text>
</comment>
<evidence type="ECO:0000259" key="13">
    <source>
        <dbReference type="PROSITE" id="PS50006"/>
    </source>
</evidence>
<feature type="compositionally biased region" description="Polar residues" evidence="12">
    <location>
        <begin position="870"/>
        <end position="885"/>
    </location>
</feature>
<dbReference type="SUPFAM" id="SSF49879">
    <property type="entry name" value="SMAD/FHA domain"/>
    <property type="match status" value="1"/>
</dbReference>
<evidence type="ECO:0000256" key="8">
    <source>
        <dbReference type="ARBA" id="ARBA00023212"/>
    </source>
</evidence>
<feature type="compositionally biased region" description="Polar residues" evidence="12">
    <location>
        <begin position="660"/>
        <end position="675"/>
    </location>
</feature>
<evidence type="ECO:0000256" key="10">
    <source>
        <dbReference type="ARBA" id="ARBA00065884"/>
    </source>
</evidence>
<feature type="compositionally biased region" description="Polar residues" evidence="12">
    <location>
        <begin position="521"/>
        <end position="538"/>
    </location>
</feature>
<dbReference type="HOGENOM" id="CLU_003940_1_0_1"/>
<name>U3E724_CALJA</name>
<keyword evidence="5" id="KW-0597">Phosphoprotein</keyword>